<evidence type="ECO:0000313" key="4">
    <source>
        <dbReference type="Proteomes" id="UP000184932"/>
    </source>
</evidence>
<proteinExistence type="predicted"/>
<feature type="compositionally biased region" description="Pro residues" evidence="1">
    <location>
        <begin position="223"/>
        <end position="234"/>
    </location>
</feature>
<evidence type="ECO:0000259" key="2">
    <source>
        <dbReference type="Pfam" id="PF09851"/>
    </source>
</evidence>
<dbReference type="EMBL" id="FSRL01000001">
    <property type="protein sequence ID" value="SIO10041.1"/>
    <property type="molecule type" value="Genomic_DNA"/>
</dbReference>
<gene>
    <name evidence="3" type="ORF">SAMN05444002_2709</name>
</gene>
<evidence type="ECO:0000313" key="3">
    <source>
        <dbReference type="EMBL" id="SIO10041.1"/>
    </source>
</evidence>
<dbReference type="Pfam" id="PF09851">
    <property type="entry name" value="SHOCT"/>
    <property type="match status" value="1"/>
</dbReference>
<sequence length="291" mass="30168">MARLTPEGKELVAEIAQRHGVTTGAVEHLLMALAAGHGTQAQFNHPDLGGMGQWSMGGMTMVGDMFNNALKARVDALCSELSQAMAERQVLAHEPRPASHQSQSQGSGTSLFVAGSGFDGSWWPEDLGAPSSTGAQNDMRYAVFPATRRLAISVAGRVEVFDTADHHIGGVSQQQSGDQSLTFTSQHGLVKIADLKRVATEEPGEAPVAEDAGTTEDAKGDAPEPPAMAAPPMPSATSTPAAAPAPAAAGAASPSADEIISLIRKLAELREGGILTDAEFEAKKAELLGRL</sequence>
<reference evidence="4" key="1">
    <citation type="submission" date="2016-11" db="EMBL/GenBank/DDBJ databases">
        <authorList>
            <person name="Varghese N."/>
            <person name="Submissions S."/>
        </authorList>
    </citation>
    <scope>NUCLEOTIDE SEQUENCE [LARGE SCALE GENOMIC DNA]</scope>
    <source>
        <strain evidence="4">DSM 29440</strain>
    </source>
</reference>
<dbReference type="InterPro" id="IPR018649">
    <property type="entry name" value="SHOCT"/>
</dbReference>
<dbReference type="AlphaFoldDB" id="A0A1N6GR68"/>
<feature type="domain" description="SHOCT" evidence="2">
    <location>
        <begin position="263"/>
        <end position="288"/>
    </location>
</feature>
<dbReference type="STRING" id="1217970.SAMN05444002_2709"/>
<dbReference type="RefSeq" id="WP_074256698.1">
    <property type="nucleotide sequence ID" value="NZ_FSRL01000001.1"/>
</dbReference>
<accession>A0A1N6GR68</accession>
<organism evidence="3 4">
    <name type="scientific">Vannielia litorea</name>
    <dbReference type="NCBI Taxonomy" id="1217970"/>
    <lineage>
        <taxon>Bacteria</taxon>
        <taxon>Pseudomonadati</taxon>
        <taxon>Pseudomonadota</taxon>
        <taxon>Alphaproteobacteria</taxon>
        <taxon>Rhodobacterales</taxon>
        <taxon>Paracoccaceae</taxon>
        <taxon>Vannielia</taxon>
    </lineage>
</organism>
<keyword evidence="4" id="KW-1185">Reference proteome</keyword>
<feature type="region of interest" description="Disordered" evidence="1">
    <location>
        <begin position="198"/>
        <end position="254"/>
    </location>
</feature>
<evidence type="ECO:0000256" key="1">
    <source>
        <dbReference type="SAM" id="MobiDB-lite"/>
    </source>
</evidence>
<feature type="compositionally biased region" description="Low complexity" evidence="1">
    <location>
        <begin position="235"/>
        <end position="254"/>
    </location>
</feature>
<dbReference type="Proteomes" id="UP000184932">
    <property type="component" value="Unassembled WGS sequence"/>
</dbReference>
<name>A0A1N6GR68_9RHOB</name>
<dbReference type="OrthoDB" id="1778949at2"/>
<protein>
    <submittedName>
        <fullName evidence="3">Short C-terminal domain-containing protein</fullName>
    </submittedName>
</protein>